<keyword evidence="1" id="KW-0472">Membrane</keyword>
<proteinExistence type="predicted"/>
<keyword evidence="1" id="KW-0812">Transmembrane</keyword>
<dbReference type="EMBL" id="LR796817">
    <property type="protein sequence ID" value="CAB4167751.1"/>
    <property type="molecule type" value="Genomic_DNA"/>
</dbReference>
<sequence>MELNPLNGETAKEAASKFIGRYGMPMIVFLVCVGVFAAIVLPSDALTPVVGLVSTAAMALIGILTGITGTADKPEKPEFKVIEGLIARLDKTEAPMKVTIDGEVITVTKGDDSITTKK</sequence>
<gene>
    <name evidence="2" type="ORF">UFOVP868_47</name>
</gene>
<accession>A0A6J5PE67</accession>
<name>A0A6J5PE67_9CAUD</name>
<feature type="transmembrane region" description="Helical" evidence="1">
    <location>
        <begin position="49"/>
        <end position="71"/>
    </location>
</feature>
<evidence type="ECO:0000256" key="1">
    <source>
        <dbReference type="SAM" id="Phobius"/>
    </source>
</evidence>
<evidence type="ECO:0000313" key="2">
    <source>
        <dbReference type="EMBL" id="CAB4167751.1"/>
    </source>
</evidence>
<feature type="transmembrane region" description="Helical" evidence="1">
    <location>
        <begin position="22"/>
        <end position="43"/>
    </location>
</feature>
<protein>
    <submittedName>
        <fullName evidence="2">Uncharacterized protein</fullName>
    </submittedName>
</protein>
<keyword evidence="1" id="KW-1133">Transmembrane helix</keyword>
<organism evidence="2">
    <name type="scientific">uncultured Caudovirales phage</name>
    <dbReference type="NCBI Taxonomy" id="2100421"/>
    <lineage>
        <taxon>Viruses</taxon>
        <taxon>Duplodnaviria</taxon>
        <taxon>Heunggongvirae</taxon>
        <taxon>Uroviricota</taxon>
        <taxon>Caudoviricetes</taxon>
        <taxon>Peduoviridae</taxon>
        <taxon>Maltschvirus</taxon>
        <taxon>Maltschvirus maltsch</taxon>
    </lineage>
</organism>
<reference evidence="2" key="1">
    <citation type="submission" date="2020-04" db="EMBL/GenBank/DDBJ databases">
        <authorList>
            <person name="Chiriac C."/>
            <person name="Salcher M."/>
            <person name="Ghai R."/>
            <person name="Kavagutti S V."/>
        </authorList>
    </citation>
    <scope>NUCLEOTIDE SEQUENCE</scope>
</reference>